<gene>
    <name evidence="3" type="ORF">OHK93_004618</name>
</gene>
<organism evidence="3 4">
    <name type="scientific">Ramalina farinacea</name>
    <dbReference type="NCBI Taxonomy" id="258253"/>
    <lineage>
        <taxon>Eukaryota</taxon>
        <taxon>Fungi</taxon>
        <taxon>Dikarya</taxon>
        <taxon>Ascomycota</taxon>
        <taxon>Pezizomycotina</taxon>
        <taxon>Lecanoromycetes</taxon>
        <taxon>OSLEUM clade</taxon>
        <taxon>Lecanoromycetidae</taxon>
        <taxon>Lecanorales</taxon>
        <taxon>Lecanorineae</taxon>
        <taxon>Ramalinaceae</taxon>
        <taxon>Ramalina</taxon>
    </lineage>
</organism>
<evidence type="ECO:0000256" key="1">
    <source>
        <dbReference type="SAM" id="MobiDB-lite"/>
    </source>
</evidence>
<name>A0AA43QUI6_9LECA</name>
<feature type="region of interest" description="Disordered" evidence="1">
    <location>
        <begin position="1"/>
        <end position="44"/>
    </location>
</feature>
<dbReference type="SUPFAM" id="SSF56112">
    <property type="entry name" value="Protein kinase-like (PK-like)"/>
    <property type="match status" value="1"/>
</dbReference>
<reference evidence="3" key="1">
    <citation type="journal article" date="2023" name="Genome Biol. Evol.">
        <title>First Whole Genome Sequence and Flow Cytometry Genome Size Data for the Lichen-Forming Fungus Ramalina farinacea (Ascomycota).</title>
        <authorList>
            <person name="Llewellyn T."/>
            <person name="Mian S."/>
            <person name="Hill R."/>
            <person name="Leitch I.J."/>
            <person name="Gaya E."/>
        </authorList>
    </citation>
    <scope>NUCLEOTIDE SEQUENCE</scope>
    <source>
        <strain evidence="3">LIQ254RAFAR</strain>
    </source>
</reference>
<sequence>MNDTLEAMMLQDQERTDVNLIPRPQTDDDIPLSRTTSHSSEESDTANFHGVINAINFDALASVALQARLACGTQCSQSKSQQELSIEIQRPPWTGSNNLVYGIEFSDGIKWVARIPGNGIDSFDSLEVSHFQNRIHVSRFLRLATSIPIPEIFTWSSDCKNSVGVPYTLESFAEGRLLSEAWIDNAWSSEEKRIRTLRNLARVMSELHGFSFDKIGSLAPDLKVGPDVYMAFDQDKLLAGEDLFGHAQKRGPFNSAMDDLLEGFEEPEAVDGQLNQLHGEHALLSLALHSLPSLLHLNGPFALGHPDFNYQNIFVDVEGNITAIIDWDGTCITTRALAFARYPSWITRDWDPVMYQYGGEYDDHTDEGLREEDSPAQLLRYRQEYASALAEMGMPPSKYMPEDTLLSPIIEAINIAQGQSINRPWILMWLLYWAFDGIPPISLNKFCQKYERGEAHDWIDLVKEAFSRMWHGEERDVHEYEKRYLRFRQWMMSYPDSVVVTSCS</sequence>
<dbReference type="PANTHER" id="PTHR21310">
    <property type="entry name" value="AMINOGLYCOSIDE PHOSPHOTRANSFERASE-RELATED-RELATED"/>
    <property type="match status" value="1"/>
</dbReference>
<dbReference type="AlphaFoldDB" id="A0AA43QUI6"/>
<dbReference type="EMBL" id="JAPUFD010000021">
    <property type="protein sequence ID" value="MDI1492835.1"/>
    <property type="molecule type" value="Genomic_DNA"/>
</dbReference>
<dbReference type="InterPro" id="IPR051678">
    <property type="entry name" value="AGP_Transferase"/>
</dbReference>
<dbReference type="Proteomes" id="UP001161017">
    <property type="component" value="Unassembled WGS sequence"/>
</dbReference>
<evidence type="ECO:0000313" key="4">
    <source>
        <dbReference type="Proteomes" id="UP001161017"/>
    </source>
</evidence>
<feature type="domain" description="Aminoglycoside phosphotransferase" evidence="2">
    <location>
        <begin position="90"/>
        <end position="361"/>
    </location>
</feature>
<dbReference type="Pfam" id="PF01636">
    <property type="entry name" value="APH"/>
    <property type="match status" value="1"/>
</dbReference>
<keyword evidence="4" id="KW-1185">Reference proteome</keyword>
<evidence type="ECO:0000313" key="3">
    <source>
        <dbReference type="EMBL" id="MDI1492835.1"/>
    </source>
</evidence>
<evidence type="ECO:0000259" key="2">
    <source>
        <dbReference type="Pfam" id="PF01636"/>
    </source>
</evidence>
<proteinExistence type="predicted"/>
<dbReference type="Gene3D" id="3.90.1200.10">
    <property type="match status" value="1"/>
</dbReference>
<comment type="caution">
    <text evidence="3">The sequence shown here is derived from an EMBL/GenBank/DDBJ whole genome shotgun (WGS) entry which is preliminary data.</text>
</comment>
<accession>A0AA43QUI6</accession>
<dbReference type="PANTHER" id="PTHR21310:SF51">
    <property type="entry name" value="AMINOGLYCOSIDE PHOSPHOTRANSFERASE DOMAIN-CONTAINING PROTEIN"/>
    <property type="match status" value="1"/>
</dbReference>
<dbReference type="InterPro" id="IPR002575">
    <property type="entry name" value="Aminoglycoside_PTrfase"/>
</dbReference>
<protein>
    <recommendedName>
        <fullName evidence="2">Aminoglycoside phosphotransferase domain-containing protein</fullName>
    </recommendedName>
</protein>
<dbReference type="InterPro" id="IPR011009">
    <property type="entry name" value="Kinase-like_dom_sf"/>
</dbReference>